<reference evidence="4" key="2">
    <citation type="submission" date="2020-05" db="EMBL/GenBank/DDBJ databases">
        <title>Complete genome sequence of Bradyrhizobium diazoefficiens XF10 isolated from soybean nodule.</title>
        <authorList>
            <person name="Noda R."/>
            <person name="Kakizaki K."/>
            <person name="Minamisawa K."/>
        </authorList>
    </citation>
    <scope>NUCLEOTIDE SEQUENCE</scope>
    <source>
        <strain evidence="4">XF10</strain>
    </source>
</reference>
<sequence>MSWLAACISLARMRTHATTSGSELLLGMIAIRLAALVVVGWSLAFLPRQARTVELACTPSVAAAIKTQASVETVGQRVVDAAFDDMLRHD</sequence>
<keyword evidence="1" id="KW-1133">Transmembrane helix</keyword>
<reference evidence="2" key="1">
    <citation type="submission" date="2020-05" db="EMBL/GenBank/DDBJ databases">
        <title>Complete genome sequence of Bradyrhizobium diazoefficiens XF1 isolated from soybean nodule.</title>
        <authorList>
            <person name="Noda R."/>
            <person name="Kakizaki K."/>
            <person name="Minamisawa K."/>
        </authorList>
    </citation>
    <scope>NUCLEOTIDE SEQUENCE</scope>
    <source>
        <strain evidence="2">XF1</strain>
    </source>
</reference>
<dbReference type="EMBL" id="AP023091">
    <property type="protein sequence ID" value="BCE23019.1"/>
    <property type="molecule type" value="Genomic_DNA"/>
</dbReference>
<dbReference type="EMBL" id="AP023094">
    <property type="protein sequence ID" value="BCE49283.1"/>
    <property type="molecule type" value="Genomic_DNA"/>
</dbReference>
<proteinExistence type="predicted"/>
<accession>A0A809X7Q8</accession>
<evidence type="ECO:0000313" key="2">
    <source>
        <dbReference type="EMBL" id="BCE23019.1"/>
    </source>
</evidence>
<keyword evidence="1" id="KW-0472">Membrane</keyword>
<protein>
    <submittedName>
        <fullName evidence="2">Uncharacterized protein</fullName>
    </submittedName>
</protein>
<dbReference type="AlphaFoldDB" id="A0A809X7Q8"/>
<dbReference type="EMBL" id="AP023099">
    <property type="protein sequence ID" value="BCE92793.1"/>
    <property type="molecule type" value="Genomic_DNA"/>
</dbReference>
<evidence type="ECO:0000256" key="1">
    <source>
        <dbReference type="SAM" id="Phobius"/>
    </source>
</evidence>
<organism evidence="2">
    <name type="scientific">Bradyrhizobium diazoefficiens</name>
    <dbReference type="NCBI Taxonomy" id="1355477"/>
    <lineage>
        <taxon>Bacteria</taxon>
        <taxon>Pseudomonadati</taxon>
        <taxon>Pseudomonadota</taxon>
        <taxon>Alphaproteobacteria</taxon>
        <taxon>Hyphomicrobiales</taxon>
        <taxon>Nitrobacteraceae</taxon>
        <taxon>Bradyrhizobium</taxon>
    </lineage>
</organism>
<feature type="transmembrane region" description="Helical" evidence="1">
    <location>
        <begin position="27"/>
        <end position="46"/>
    </location>
</feature>
<gene>
    <name evidence="4" type="ORF">XF10B_55910</name>
    <name evidence="2" type="ORF">XF1B_57000</name>
    <name evidence="3" type="ORF">XF4B_56320</name>
</gene>
<evidence type="ECO:0000313" key="3">
    <source>
        <dbReference type="EMBL" id="BCE49283.1"/>
    </source>
</evidence>
<reference evidence="3" key="3">
    <citation type="submission" date="2020-05" db="EMBL/GenBank/DDBJ databases">
        <title>Complete genome sequence of Bradyrhizobium diazoefficiens XF4 isolated from soybean nodule.</title>
        <authorList>
            <person name="Noda R."/>
            <person name="Kakizaki K."/>
            <person name="Minamisawa K."/>
        </authorList>
    </citation>
    <scope>NUCLEOTIDE SEQUENCE</scope>
    <source>
        <strain evidence="3">XF4</strain>
    </source>
</reference>
<name>A0A809X7Q8_9BRAD</name>
<evidence type="ECO:0000313" key="4">
    <source>
        <dbReference type="EMBL" id="BCE92793.1"/>
    </source>
</evidence>
<keyword evidence="1" id="KW-0812">Transmembrane</keyword>